<evidence type="ECO:0000256" key="1">
    <source>
        <dbReference type="SAM" id="Coils"/>
    </source>
</evidence>
<dbReference type="PANTHER" id="PTHR36402">
    <property type="entry name" value="EXPRESSED PROTEIN"/>
    <property type="match status" value="1"/>
</dbReference>
<dbReference type="EMBL" id="JAYMYS010000004">
    <property type="protein sequence ID" value="KAK7394144.1"/>
    <property type="molecule type" value="Genomic_DNA"/>
</dbReference>
<gene>
    <name evidence="2" type="ORF">VNO78_14663</name>
</gene>
<evidence type="ECO:0000313" key="2">
    <source>
        <dbReference type="EMBL" id="KAK7394144.1"/>
    </source>
</evidence>
<dbReference type="AlphaFoldDB" id="A0AAN9SEI0"/>
<comment type="caution">
    <text evidence="2">The sequence shown here is derived from an EMBL/GenBank/DDBJ whole genome shotgun (WGS) entry which is preliminary data.</text>
</comment>
<evidence type="ECO:0000313" key="3">
    <source>
        <dbReference type="Proteomes" id="UP001386955"/>
    </source>
</evidence>
<name>A0AAN9SEI0_PSOTE</name>
<feature type="coiled-coil region" evidence="1">
    <location>
        <begin position="117"/>
        <end position="144"/>
    </location>
</feature>
<organism evidence="2 3">
    <name type="scientific">Psophocarpus tetragonolobus</name>
    <name type="common">Winged bean</name>
    <name type="synonym">Dolichos tetragonolobus</name>
    <dbReference type="NCBI Taxonomy" id="3891"/>
    <lineage>
        <taxon>Eukaryota</taxon>
        <taxon>Viridiplantae</taxon>
        <taxon>Streptophyta</taxon>
        <taxon>Embryophyta</taxon>
        <taxon>Tracheophyta</taxon>
        <taxon>Spermatophyta</taxon>
        <taxon>Magnoliopsida</taxon>
        <taxon>eudicotyledons</taxon>
        <taxon>Gunneridae</taxon>
        <taxon>Pentapetalae</taxon>
        <taxon>rosids</taxon>
        <taxon>fabids</taxon>
        <taxon>Fabales</taxon>
        <taxon>Fabaceae</taxon>
        <taxon>Papilionoideae</taxon>
        <taxon>50 kb inversion clade</taxon>
        <taxon>NPAAA clade</taxon>
        <taxon>indigoferoid/millettioid clade</taxon>
        <taxon>Phaseoleae</taxon>
        <taxon>Psophocarpus</taxon>
    </lineage>
</organism>
<dbReference type="PANTHER" id="PTHR36402:SF1">
    <property type="entry name" value="EXPRESSED PROTEIN"/>
    <property type="match status" value="1"/>
</dbReference>
<proteinExistence type="predicted"/>
<protein>
    <submittedName>
        <fullName evidence="2">Uncharacterized protein</fullName>
    </submittedName>
</protein>
<reference evidence="2 3" key="1">
    <citation type="submission" date="2024-01" db="EMBL/GenBank/DDBJ databases">
        <title>The genomes of 5 underutilized Papilionoideae crops provide insights into root nodulation and disease resistanc.</title>
        <authorList>
            <person name="Jiang F."/>
        </authorList>
    </citation>
    <scope>NUCLEOTIDE SEQUENCE [LARGE SCALE GENOMIC DNA]</scope>
    <source>
        <strain evidence="2">DUOXIRENSHENG_FW03</strain>
        <tissue evidence="2">Leaves</tissue>
    </source>
</reference>
<keyword evidence="1" id="KW-0175">Coiled coil</keyword>
<sequence>MVSVRSSVRLFSTAASKHSFLSANSFLGSWEGRRDPKEAEAKLARLRRDYAKQVKEVRKQYIGEMEAIKMEKVRKDLALRQTLILANQERLILKAQASHLRAQQRHIQREHFRLTLLKERAEKLENWRMKVKMHEEKKAEKKELLRRQSSKWIDESNLEKKVVDSMVNIMHL</sequence>
<keyword evidence="3" id="KW-1185">Reference proteome</keyword>
<dbReference type="Proteomes" id="UP001386955">
    <property type="component" value="Unassembled WGS sequence"/>
</dbReference>
<accession>A0AAN9SEI0</accession>